<evidence type="ECO:0000256" key="1">
    <source>
        <dbReference type="ARBA" id="ARBA00022475"/>
    </source>
</evidence>
<keyword evidence="4 5" id="KW-0472">Membrane</keyword>
<dbReference type="EMBL" id="LLXS01000006">
    <property type="protein sequence ID" value="KRG44706.1"/>
    <property type="molecule type" value="Genomic_DNA"/>
</dbReference>
<reference evidence="7 8" key="1">
    <citation type="submission" date="2015-10" db="EMBL/GenBank/DDBJ databases">
        <title>Genome sequencing and analysis of members of genus Stenotrophomonas.</title>
        <authorList>
            <person name="Patil P.P."/>
            <person name="Midha S."/>
            <person name="Patil P.B."/>
        </authorList>
    </citation>
    <scope>NUCLEOTIDE SEQUENCE [LARGE SCALE GENOMIC DNA]</scope>
    <source>
        <strain evidence="7 8">JCM 9942</strain>
    </source>
</reference>
<sequence length="98" mass="10077">MKIVRLLLLLAVLVGGLVIGSLNSQPIDISLAFWVLQTTSGLATIASLLLGALVGGGMVLLGLVVPLYARLRRANKALSSAVVELSGSAQPPSPFDGR</sequence>
<feature type="domain" description="Lipopolysaccharide assembly protein A" evidence="6">
    <location>
        <begin position="22"/>
        <end position="85"/>
    </location>
</feature>
<evidence type="ECO:0000259" key="6">
    <source>
        <dbReference type="Pfam" id="PF06305"/>
    </source>
</evidence>
<dbReference type="Proteomes" id="UP000050836">
    <property type="component" value="Unassembled WGS sequence"/>
</dbReference>
<protein>
    <recommendedName>
        <fullName evidence="6">Lipopolysaccharide assembly protein A domain-containing protein</fullName>
    </recommendedName>
</protein>
<dbReference type="Pfam" id="PF06305">
    <property type="entry name" value="LapA_dom"/>
    <property type="match status" value="1"/>
</dbReference>
<keyword evidence="1" id="KW-1003">Cell membrane</keyword>
<keyword evidence="8" id="KW-1185">Reference proteome</keyword>
<evidence type="ECO:0000256" key="5">
    <source>
        <dbReference type="SAM" id="Phobius"/>
    </source>
</evidence>
<keyword evidence="2 5" id="KW-0812">Transmembrane</keyword>
<organism evidence="7 8">
    <name type="scientific">Stenotrophomonas pictorum JCM 9942</name>
    <dbReference type="NCBI Taxonomy" id="1236960"/>
    <lineage>
        <taxon>Bacteria</taxon>
        <taxon>Pseudomonadati</taxon>
        <taxon>Pseudomonadota</taxon>
        <taxon>Gammaproteobacteria</taxon>
        <taxon>Lysobacterales</taxon>
        <taxon>Lysobacteraceae</taxon>
        <taxon>Stenotrophomonas</taxon>
    </lineage>
</organism>
<evidence type="ECO:0000256" key="4">
    <source>
        <dbReference type="ARBA" id="ARBA00023136"/>
    </source>
</evidence>
<evidence type="ECO:0000256" key="3">
    <source>
        <dbReference type="ARBA" id="ARBA00022989"/>
    </source>
</evidence>
<evidence type="ECO:0000256" key="2">
    <source>
        <dbReference type="ARBA" id="ARBA00022692"/>
    </source>
</evidence>
<gene>
    <name evidence="7" type="ORF">ARC78_04470</name>
</gene>
<name>A0A0R0AQI6_9GAMM</name>
<dbReference type="RefSeq" id="WP_054656850.1">
    <property type="nucleotide sequence ID" value="NZ_BAZI01000004.1"/>
</dbReference>
<keyword evidence="3 5" id="KW-1133">Transmembrane helix</keyword>
<feature type="transmembrane region" description="Helical" evidence="5">
    <location>
        <begin position="48"/>
        <end position="69"/>
    </location>
</feature>
<evidence type="ECO:0000313" key="7">
    <source>
        <dbReference type="EMBL" id="KRG44706.1"/>
    </source>
</evidence>
<proteinExistence type="predicted"/>
<comment type="caution">
    <text evidence="7">The sequence shown here is derived from an EMBL/GenBank/DDBJ whole genome shotgun (WGS) entry which is preliminary data.</text>
</comment>
<accession>A0A0R0AQI6</accession>
<dbReference type="InterPro" id="IPR010445">
    <property type="entry name" value="LapA_dom"/>
</dbReference>
<dbReference type="AlphaFoldDB" id="A0A0R0AQI6"/>
<dbReference type="GO" id="GO:0005886">
    <property type="term" value="C:plasma membrane"/>
    <property type="evidence" value="ECO:0007669"/>
    <property type="project" value="InterPro"/>
</dbReference>
<evidence type="ECO:0000313" key="8">
    <source>
        <dbReference type="Proteomes" id="UP000050836"/>
    </source>
</evidence>